<dbReference type="InterPro" id="IPR036764">
    <property type="entry name" value="Peptidase_Prp_sf"/>
</dbReference>
<proteinExistence type="inferred from homology"/>
<comment type="similarity">
    <text evidence="5">Belongs to the Prp family.</text>
</comment>
<dbReference type="Pfam" id="PF04327">
    <property type="entry name" value="Peptidase_Prp"/>
    <property type="match status" value="1"/>
</dbReference>
<organism evidence="7 8">
    <name type="scientific">Anaeromicropila herbilytica</name>
    <dbReference type="NCBI Taxonomy" id="2785025"/>
    <lineage>
        <taxon>Bacteria</taxon>
        <taxon>Bacillati</taxon>
        <taxon>Bacillota</taxon>
        <taxon>Clostridia</taxon>
        <taxon>Lachnospirales</taxon>
        <taxon>Lachnospiraceae</taxon>
        <taxon>Anaeromicropila</taxon>
    </lineage>
</organism>
<keyword evidence="8" id="KW-1185">Reference proteome</keyword>
<dbReference type="GO" id="GO:0006508">
    <property type="term" value="P:proteolysis"/>
    <property type="evidence" value="ECO:0007669"/>
    <property type="project" value="UniProtKB-KW"/>
</dbReference>
<keyword evidence="4" id="KW-0788">Thiol protease</keyword>
<gene>
    <name evidence="7" type="ORF">bsdtb5_19980</name>
</gene>
<dbReference type="CDD" id="cd16332">
    <property type="entry name" value="Prp-like"/>
    <property type="match status" value="1"/>
</dbReference>
<dbReference type="EMBL" id="AP024169">
    <property type="protein sequence ID" value="BCN30703.1"/>
    <property type="molecule type" value="Genomic_DNA"/>
</dbReference>
<dbReference type="AlphaFoldDB" id="A0A7R7EL13"/>
<dbReference type="GO" id="GO:0008234">
    <property type="term" value="F:cysteine-type peptidase activity"/>
    <property type="evidence" value="ECO:0007669"/>
    <property type="project" value="UniProtKB-KW"/>
</dbReference>
<evidence type="ECO:0000256" key="3">
    <source>
        <dbReference type="ARBA" id="ARBA00022801"/>
    </source>
</evidence>
<keyword evidence="2" id="KW-0645">Protease</keyword>
<dbReference type="InterPro" id="IPR007422">
    <property type="entry name" value="Peptidase_Prp"/>
</dbReference>
<reference evidence="7 8" key="1">
    <citation type="submission" date="2020-11" db="EMBL/GenBank/DDBJ databases">
        <title>Draft genome sequencing of a Lachnospiraceae strain isolated from anoxic soil subjected to BSD treatment.</title>
        <authorList>
            <person name="Uek A."/>
            <person name="Tonouchi A."/>
        </authorList>
    </citation>
    <scope>NUCLEOTIDE SEQUENCE [LARGE SCALE GENOMIC DNA]</scope>
    <source>
        <strain evidence="7 8">TB5</strain>
    </source>
</reference>
<keyword evidence="1" id="KW-0690">Ribosome biogenesis</keyword>
<evidence type="ECO:0000313" key="8">
    <source>
        <dbReference type="Proteomes" id="UP000595897"/>
    </source>
</evidence>
<dbReference type="PANTHER" id="PTHR39178">
    <property type="entry name" value="HYPOTHETICAL RIBOSOME-ASSOCIATED PROTEIN"/>
    <property type="match status" value="1"/>
</dbReference>
<sequence>MIKVSIFKNADGIYTGLRALGHAGFADHGEDIVCSAVSILVINTVNSIEQFTSDKFDIKTDEESGLIELKFSSPVSKEATLLLDSLVLGLKGVESGYGNEFIKLSI</sequence>
<evidence type="ECO:0000256" key="2">
    <source>
        <dbReference type="ARBA" id="ARBA00022670"/>
    </source>
</evidence>
<accession>A0A7R7EL13</accession>
<name>A0A7R7EL13_9FIRM</name>
<evidence type="ECO:0000313" key="7">
    <source>
        <dbReference type="EMBL" id="BCN30703.1"/>
    </source>
</evidence>
<dbReference type="Proteomes" id="UP000595897">
    <property type="component" value="Chromosome"/>
</dbReference>
<dbReference type="SUPFAM" id="SSF118010">
    <property type="entry name" value="TM1457-like"/>
    <property type="match status" value="1"/>
</dbReference>
<dbReference type="KEGG" id="ahb:bsdtb5_19980"/>
<evidence type="ECO:0000256" key="5">
    <source>
        <dbReference type="ARBA" id="ARBA00044503"/>
    </source>
</evidence>
<evidence type="ECO:0000256" key="6">
    <source>
        <dbReference type="ARBA" id="ARBA00044538"/>
    </source>
</evidence>
<dbReference type="GO" id="GO:0042254">
    <property type="term" value="P:ribosome biogenesis"/>
    <property type="evidence" value="ECO:0007669"/>
    <property type="project" value="UniProtKB-KW"/>
</dbReference>
<dbReference type="Gene3D" id="3.30.70.1490">
    <property type="entry name" value="Cysteine protease Prp"/>
    <property type="match status" value="1"/>
</dbReference>
<keyword evidence="3" id="KW-0378">Hydrolase</keyword>
<evidence type="ECO:0000256" key="4">
    <source>
        <dbReference type="ARBA" id="ARBA00022807"/>
    </source>
</evidence>
<dbReference type="RefSeq" id="WP_271715902.1">
    <property type="nucleotide sequence ID" value="NZ_AP024169.1"/>
</dbReference>
<protein>
    <recommendedName>
        <fullName evidence="6">Ribosomal processing cysteine protease Prp</fullName>
    </recommendedName>
</protein>
<dbReference type="PANTHER" id="PTHR39178:SF1">
    <property type="entry name" value="RIBOSOMAL-PROCESSING CYSTEINE PROTEASE PRP"/>
    <property type="match status" value="1"/>
</dbReference>
<evidence type="ECO:0000256" key="1">
    <source>
        <dbReference type="ARBA" id="ARBA00022517"/>
    </source>
</evidence>